<evidence type="ECO:0000256" key="9">
    <source>
        <dbReference type="ARBA" id="ARBA00023136"/>
    </source>
</evidence>
<organism evidence="15 16">
    <name type="scientific">Prosthecochloris ethylica</name>
    <dbReference type="NCBI Taxonomy" id="2743976"/>
    <lineage>
        <taxon>Bacteria</taxon>
        <taxon>Pseudomonadati</taxon>
        <taxon>Chlorobiota</taxon>
        <taxon>Chlorobiia</taxon>
        <taxon>Chlorobiales</taxon>
        <taxon>Chlorobiaceae</taxon>
        <taxon>Prosthecochloris</taxon>
    </lineage>
</organism>
<dbReference type="EMBL" id="JADGII010000003">
    <property type="protein sequence ID" value="MBF0636053.1"/>
    <property type="molecule type" value="Genomic_DNA"/>
</dbReference>
<dbReference type="PROSITE" id="PS52016">
    <property type="entry name" value="TONB_DEPENDENT_REC_3"/>
    <property type="match status" value="1"/>
</dbReference>
<keyword evidence="2 11" id="KW-0813">Transport</keyword>
<sequence length="719" mass="80027">MPINQLEKKMDFGKKMVFAFCVGSACSIVPATSWCSEDEASVTMEMPEMTVTANKIEEDVQDVPQSITVVGEDILEEKGIEGVPDLIREIPNAFYSPGHGNSVNFRGLNTSMFTSNNPVVIYIDGVPYSRAYGFDASLVNAERIEVLRGPQGSLYGKDAIGGVINIVSKEPTNEFHGKVGAEYGSFDYKQGLLNLNGPVVKDKLYFGINGWYEQDDGWIENTYPGMEVDANRQRNHNYGAFLLFKPTERFNVRLNISNLYNKLYLEDGYALPGGSVAGDFSRDDAEKVSYDTETYSEIESNAQSLHLSYDFDALTVTSVTTHRTLTTEGDWDADFGDDPLWAGLVMFDDAETDTWTEELRFSSNNPEGFRWVGGVYLDTEEHETGPYGMQMPFNPFTYALEDWEYNAESISDSKTYAIFGQVMIPLVTNLELTLGARYQHIEKEIDLDMYVLPVGTSGSPAFHLESEKTWDVFLPKAALSFGITDDWKTYFSFSKGYMPGGFNYFSSSGTAEDNSFEPQKSTNYELGIKGSYKRLNLSASAFYMGIEDIHVYRSPGGGIYYTGNADKAHSRGAELEVTYFPTDSIELSGALGVIEAEYDDYDDGAGNVFDGEKIPQTPSHTARLGIAYYHPNGFYTRTDLYNQGAVYFYNDANKSFDREGGHTLLDMKVGYRSGGMDVYAYGKNLTDEEYVDGLRANSSAAVATFGDPRTFGVGAQYRF</sequence>
<evidence type="ECO:0000256" key="1">
    <source>
        <dbReference type="ARBA" id="ARBA00004571"/>
    </source>
</evidence>
<comment type="similarity">
    <text evidence="11 12">Belongs to the TonB-dependent receptor family.</text>
</comment>
<evidence type="ECO:0000256" key="5">
    <source>
        <dbReference type="ARBA" id="ARBA00022692"/>
    </source>
</evidence>
<reference evidence="15 16" key="1">
    <citation type="journal article" date="2020" name="Microorganisms">
        <title>Simultaneous Genome Sequencing of Prosthecochloris ethylica and Desulfuromonas acetoxidans within a Syntrophic Mixture Reveals Unique Pili and Protein Interactions.</title>
        <authorList>
            <person name="Kyndt J.A."/>
            <person name="Van Beeumen J.J."/>
            <person name="Meyer T.E."/>
        </authorList>
    </citation>
    <scope>NUCLEOTIDE SEQUENCE [LARGE SCALE GENOMIC DNA]</scope>
    <source>
        <strain evidence="15 16">N3</strain>
    </source>
</reference>
<feature type="domain" description="TonB-dependent receptor-like beta-barrel" evidence="13">
    <location>
        <begin position="264"/>
        <end position="685"/>
    </location>
</feature>
<dbReference type="SUPFAM" id="SSF56935">
    <property type="entry name" value="Porins"/>
    <property type="match status" value="1"/>
</dbReference>
<proteinExistence type="inferred from homology"/>
<evidence type="ECO:0000256" key="2">
    <source>
        <dbReference type="ARBA" id="ARBA00022448"/>
    </source>
</evidence>
<evidence type="ECO:0000256" key="12">
    <source>
        <dbReference type="RuleBase" id="RU003357"/>
    </source>
</evidence>
<accession>A0ABR9XQD9</accession>
<keyword evidence="5 11" id="KW-0812">Transmembrane</keyword>
<evidence type="ECO:0000256" key="7">
    <source>
        <dbReference type="ARBA" id="ARBA00023065"/>
    </source>
</evidence>
<dbReference type="InterPro" id="IPR012910">
    <property type="entry name" value="Plug_dom"/>
</dbReference>
<name>A0ABR9XQD9_9CHLB</name>
<keyword evidence="16" id="KW-1185">Reference proteome</keyword>
<comment type="subcellular location">
    <subcellularLocation>
        <location evidence="1 11">Cell outer membrane</location>
        <topology evidence="1 11">Multi-pass membrane protein</topology>
    </subcellularLocation>
</comment>
<evidence type="ECO:0000313" key="16">
    <source>
        <dbReference type="Proteomes" id="UP000619838"/>
    </source>
</evidence>
<comment type="caution">
    <text evidence="15">The sequence shown here is derived from an EMBL/GenBank/DDBJ whole genome shotgun (WGS) entry which is preliminary data.</text>
</comment>
<dbReference type="InterPro" id="IPR000531">
    <property type="entry name" value="Beta-barrel_TonB"/>
</dbReference>
<evidence type="ECO:0000256" key="3">
    <source>
        <dbReference type="ARBA" id="ARBA00022452"/>
    </source>
</evidence>
<protein>
    <submittedName>
        <fullName evidence="15">TonB-dependent receptor</fullName>
    </submittedName>
</protein>
<keyword evidence="10 11" id="KW-0998">Cell outer membrane</keyword>
<evidence type="ECO:0000259" key="13">
    <source>
        <dbReference type="Pfam" id="PF00593"/>
    </source>
</evidence>
<dbReference type="CDD" id="cd01347">
    <property type="entry name" value="ligand_gated_channel"/>
    <property type="match status" value="1"/>
</dbReference>
<keyword evidence="8 12" id="KW-0798">TonB box</keyword>
<dbReference type="Proteomes" id="UP000619838">
    <property type="component" value="Unassembled WGS sequence"/>
</dbReference>
<evidence type="ECO:0000259" key="14">
    <source>
        <dbReference type="Pfam" id="PF07715"/>
    </source>
</evidence>
<keyword evidence="4" id="KW-0410">Iron transport</keyword>
<keyword evidence="7" id="KW-0406">Ion transport</keyword>
<evidence type="ECO:0000256" key="4">
    <source>
        <dbReference type="ARBA" id="ARBA00022496"/>
    </source>
</evidence>
<feature type="domain" description="TonB-dependent receptor plug" evidence="14">
    <location>
        <begin position="60"/>
        <end position="163"/>
    </location>
</feature>
<evidence type="ECO:0000313" key="15">
    <source>
        <dbReference type="EMBL" id="MBF0636053.1"/>
    </source>
</evidence>
<keyword evidence="15" id="KW-0675">Receptor</keyword>
<evidence type="ECO:0000256" key="11">
    <source>
        <dbReference type="PROSITE-ProRule" id="PRU01360"/>
    </source>
</evidence>
<keyword evidence="6" id="KW-0408">Iron</keyword>
<gene>
    <name evidence="15" type="ORF">INT08_02505</name>
</gene>
<dbReference type="Pfam" id="PF07715">
    <property type="entry name" value="Plug"/>
    <property type="match status" value="1"/>
</dbReference>
<evidence type="ECO:0000256" key="8">
    <source>
        <dbReference type="ARBA" id="ARBA00023077"/>
    </source>
</evidence>
<dbReference type="Gene3D" id="2.40.170.20">
    <property type="entry name" value="TonB-dependent receptor, beta-barrel domain"/>
    <property type="match status" value="1"/>
</dbReference>
<dbReference type="InterPro" id="IPR036942">
    <property type="entry name" value="Beta-barrel_TonB_sf"/>
</dbReference>
<dbReference type="RefSeq" id="WP_175187771.1">
    <property type="nucleotide sequence ID" value="NZ_JABVZQ010000020.1"/>
</dbReference>
<evidence type="ECO:0000256" key="10">
    <source>
        <dbReference type="ARBA" id="ARBA00023237"/>
    </source>
</evidence>
<evidence type="ECO:0000256" key="6">
    <source>
        <dbReference type="ARBA" id="ARBA00023004"/>
    </source>
</evidence>
<dbReference type="InterPro" id="IPR039426">
    <property type="entry name" value="TonB-dep_rcpt-like"/>
</dbReference>
<dbReference type="PANTHER" id="PTHR32552:SF81">
    <property type="entry name" value="TONB-DEPENDENT OUTER MEMBRANE RECEPTOR"/>
    <property type="match status" value="1"/>
</dbReference>
<dbReference type="Pfam" id="PF00593">
    <property type="entry name" value="TonB_dep_Rec_b-barrel"/>
    <property type="match status" value="1"/>
</dbReference>
<dbReference type="PANTHER" id="PTHR32552">
    <property type="entry name" value="FERRICHROME IRON RECEPTOR-RELATED"/>
    <property type="match status" value="1"/>
</dbReference>
<keyword evidence="9 11" id="KW-0472">Membrane</keyword>
<keyword evidence="3 11" id="KW-1134">Transmembrane beta strand</keyword>